<evidence type="ECO:0000259" key="1">
    <source>
        <dbReference type="Pfam" id="PF10022"/>
    </source>
</evidence>
<organism evidence="2 3">
    <name type="scientific">Bacteroides thetaiotaomicron</name>
    <dbReference type="NCBI Taxonomy" id="818"/>
    <lineage>
        <taxon>Bacteria</taxon>
        <taxon>Pseudomonadati</taxon>
        <taxon>Bacteroidota</taxon>
        <taxon>Bacteroidia</taxon>
        <taxon>Bacteroidales</taxon>
        <taxon>Bacteroidaceae</taxon>
        <taxon>Bacteroides</taxon>
    </lineage>
</organism>
<dbReference type="PANTHER" id="PTHR35339">
    <property type="entry name" value="LINALOOL DEHYDRATASE_ISOMERASE DOMAIN-CONTAINING PROTEIN"/>
    <property type="match status" value="1"/>
</dbReference>
<protein>
    <submittedName>
        <fullName evidence="2">DUF2264 domain-containing protein</fullName>
    </submittedName>
</protein>
<dbReference type="InterPro" id="IPR049349">
    <property type="entry name" value="DUF2264_N"/>
</dbReference>
<sequence length="450" mass="51858">MLRLYLPCYRNNSTFAIRFNYASVAEDLILKIRQYMKRLHWILLLMILLIPTESISAKKKTEKNDREIWCDVMYRMAAPVLSNMSEGLLKQNMLVELSPTWDGRNQNVTYMECFGRLMAGLAPWLSLPDDDTPEGLQRKQLREWALKSYVHAVDPASPDYLLWRQENQTLVDAAFLAESFLRSYDALWMPLDSITKQRYITEFTDLRRVDPSYSNWLLFSATVESFLRKAGAPSDTYRISSSLRKIEEWYVGDGWYSDGPHFAFDYYNSFVIHPMYIEALEVITEAGKREKIGNMPGCNFHEAIRRAQRFGVILERLISPEGTLPVFGRSITYRTGSLQTLALLAWRNWLPEELSNGQVRAAMTAVIRRMFGDGRNFNAAGFLTLGFNGSQPGISDYYTNNGSLYMASLAFLPLGLSADDPFWTDASQSWTSKKAWEGEEFPKDHSYYKE</sequence>
<evidence type="ECO:0000313" key="3">
    <source>
        <dbReference type="Proteomes" id="UP000488521"/>
    </source>
</evidence>
<dbReference type="Pfam" id="PF10022">
    <property type="entry name" value="DUF2264"/>
    <property type="match status" value="1"/>
</dbReference>
<proteinExistence type="predicted"/>
<name>A0A6I0SD12_BACT4</name>
<dbReference type="PIRSF" id="PIRSF014753">
    <property type="entry name" value="UCP014753"/>
    <property type="match status" value="1"/>
</dbReference>
<dbReference type="Proteomes" id="UP000488521">
    <property type="component" value="Unassembled WGS sequence"/>
</dbReference>
<dbReference type="InterPro" id="IPR016624">
    <property type="entry name" value="UCP014753"/>
</dbReference>
<dbReference type="PANTHER" id="PTHR35339:SF3">
    <property type="entry name" value="DUF2264 DOMAIN-CONTAINING PROTEIN"/>
    <property type="match status" value="1"/>
</dbReference>
<feature type="domain" description="DUF2264" evidence="1">
    <location>
        <begin position="65"/>
        <end position="430"/>
    </location>
</feature>
<comment type="caution">
    <text evidence="2">The sequence shown here is derived from an EMBL/GenBank/DDBJ whole genome shotgun (WGS) entry which is preliminary data.</text>
</comment>
<dbReference type="AlphaFoldDB" id="A0A6I0SD12"/>
<gene>
    <name evidence="2" type="ORF">GAN59_02030</name>
</gene>
<dbReference type="EMBL" id="WCRS01000001">
    <property type="protein sequence ID" value="KAB4479319.1"/>
    <property type="molecule type" value="Genomic_DNA"/>
</dbReference>
<reference evidence="2 3" key="1">
    <citation type="journal article" date="2019" name="Nat. Med.">
        <title>A library of human gut bacterial isolates paired with longitudinal multiomics data enables mechanistic microbiome research.</title>
        <authorList>
            <person name="Poyet M."/>
            <person name="Groussin M."/>
            <person name="Gibbons S.M."/>
            <person name="Avila-Pacheco J."/>
            <person name="Jiang X."/>
            <person name="Kearney S.M."/>
            <person name="Perrotta A.R."/>
            <person name="Berdy B."/>
            <person name="Zhao S."/>
            <person name="Lieberman T.D."/>
            <person name="Swanson P.K."/>
            <person name="Smith M."/>
            <person name="Roesemann S."/>
            <person name="Alexander J.E."/>
            <person name="Rich S.A."/>
            <person name="Livny J."/>
            <person name="Vlamakis H."/>
            <person name="Clish C."/>
            <person name="Bullock K."/>
            <person name="Deik A."/>
            <person name="Scott J."/>
            <person name="Pierce K.A."/>
            <person name="Xavier R.J."/>
            <person name="Alm E.J."/>
        </authorList>
    </citation>
    <scope>NUCLEOTIDE SEQUENCE [LARGE SCALE GENOMIC DNA]</scope>
    <source>
        <strain evidence="2 3">BIOML-A156</strain>
    </source>
</reference>
<evidence type="ECO:0000313" key="2">
    <source>
        <dbReference type="EMBL" id="KAB4479319.1"/>
    </source>
</evidence>
<accession>A0A6I0SD12</accession>